<evidence type="ECO:0000313" key="13">
    <source>
        <dbReference type="EMBL" id="KEO98934.1"/>
    </source>
</evidence>
<keyword evidence="11" id="KW-0862">Zinc</keyword>
<comment type="similarity">
    <text evidence="5">In the C-terminal section; belongs to the PRA-PH family.</text>
</comment>
<evidence type="ECO:0000259" key="12">
    <source>
        <dbReference type="Pfam" id="PF01502"/>
    </source>
</evidence>
<evidence type="ECO:0000256" key="2">
    <source>
        <dbReference type="ARBA" id="ARBA00001460"/>
    </source>
</evidence>
<dbReference type="OrthoDB" id="9795769at2"/>
<evidence type="ECO:0000256" key="5">
    <source>
        <dbReference type="ARBA" id="ARBA00007731"/>
    </source>
</evidence>
<dbReference type="UniPathway" id="UPA00031">
    <property type="reaction ID" value="UER00008"/>
</dbReference>
<dbReference type="PANTHER" id="PTHR42945">
    <property type="entry name" value="HISTIDINE BIOSYNTHESIS BIFUNCTIONAL PROTEIN"/>
    <property type="match status" value="1"/>
</dbReference>
<comment type="pathway">
    <text evidence="4">Amino-acid biosynthesis; L-histidine biosynthesis; L-histidine from 5-phospho-alpha-D-ribose 1-diphosphate: step 2/9.</text>
</comment>
<evidence type="ECO:0000313" key="14">
    <source>
        <dbReference type="Proteomes" id="UP000027866"/>
    </source>
</evidence>
<dbReference type="InterPro" id="IPR026660">
    <property type="entry name" value="PRA-CH"/>
</dbReference>
<feature type="binding site" evidence="11">
    <location>
        <position position="100"/>
    </location>
    <ligand>
        <name>Zn(2+)</name>
        <dbReference type="ChEBI" id="CHEBI:29105"/>
        <note>ligand shared between dimeric partners</note>
    </ligand>
</feature>
<evidence type="ECO:0000256" key="8">
    <source>
        <dbReference type="ARBA" id="ARBA00022605"/>
    </source>
</evidence>
<feature type="domain" description="Phosphoribosyl-AMP cyclohydrolase" evidence="12">
    <location>
        <begin position="37"/>
        <end position="109"/>
    </location>
</feature>
<organism evidence="13 14">
    <name type="scientific">Erythrobacter litoralis</name>
    <dbReference type="NCBI Taxonomy" id="39960"/>
    <lineage>
        <taxon>Bacteria</taxon>
        <taxon>Pseudomonadati</taxon>
        <taxon>Pseudomonadota</taxon>
        <taxon>Alphaproteobacteria</taxon>
        <taxon>Sphingomonadales</taxon>
        <taxon>Erythrobacteraceae</taxon>
        <taxon>Erythrobacter/Porphyrobacter group</taxon>
        <taxon>Erythrobacter</taxon>
    </lineage>
</organism>
<gene>
    <name evidence="11" type="primary">hisI</name>
    <name evidence="13" type="ORF">EH32_07460</name>
</gene>
<dbReference type="GO" id="GO:0008270">
    <property type="term" value="F:zinc ion binding"/>
    <property type="evidence" value="ECO:0007669"/>
    <property type="project" value="UniProtKB-UniRule"/>
</dbReference>
<dbReference type="HAMAP" id="MF_01021">
    <property type="entry name" value="HisI"/>
    <property type="match status" value="1"/>
</dbReference>
<dbReference type="InterPro" id="IPR002496">
    <property type="entry name" value="PRib_AMP_CycHydrolase_dom"/>
</dbReference>
<feature type="binding site" evidence="11">
    <location>
        <position position="83"/>
    </location>
    <ligand>
        <name>Mg(2+)</name>
        <dbReference type="ChEBI" id="CHEBI:18420"/>
    </ligand>
</feature>
<comment type="subcellular location">
    <subcellularLocation>
        <location evidence="11">Cytoplasm</location>
    </subcellularLocation>
</comment>
<sequence>MSNDERERGSRFAPVFDAAGLLPVVVVDAGSGEVLVLAWMNEEALRLTRQNGRVTFWSRSRGKLWTKGETSGNFLKVEEMLVDCDQDTLVIRAWPEGATCHTGARSCFYRRLDPLADDAEALSPLSR</sequence>
<dbReference type="GO" id="GO:0004636">
    <property type="term" value="F:phosphoribosyl-ATP diphosphatase activity"/>
    <property type="evidence" value="ECO:0007669"/>
    <property type="project" value="UniProtKB-EC"/>
</dbReference>
<feature type="binding site" evidence="11">
    <location>
        <position position="87"/>
    </location>
    <ligand>
        <name>Mg(2+)</name>
        <dbReference type="ChEBI" id="CHEBI:18420"/>
    </ligand>
</feature>
<comment type="function">
    <text evidence="11">Catalyzes the hydrolysis of the adenine ring of phosphoribosyl-AMP.</text>
</comment>
<comment type="pathway">
    <text evidence="3 11">Amino-acid biosynthesis; L-histidine biosynthesis; L-histidine from 5-phospho-alpha-D-ribose 1-diphosphate: step 3/9.</text>
</comment>
<dbReference type="EC" id="3.5.4.19" evidence="11"/>
<dbReference type="GO" id="GO:0000105">
    <property type="term" value="P:L-histidine biosynthetic process"/>
    <property type="evidence" value="ECO:0007669"/>
    <property type="project" value="UniProtKB-UniRule"/>
</dbReference>
<dbReference type="SUPFAM" id="SSF141734">
    <property type="entry name" value="HisI-like"/>
    <property type="match status" value="1"/>
</dbReference>
<evidence type="ECO:0000256" key="1">
    <source>
        <dbReference type="ARBA" id="ARBA00000024"/>
    </source>
</evidence>
<dbReference type="PANTHER" id="PTHR42945:SF1">
    <property type="entry name" value="HISTIDINE BIOSYNTHESIS BIFUNCTIONAL PROTEIN HIS7"/>
    <property type="match status" value="1"/>
</dbReference>
<keyword evidence="7 11" id="KW-0963">Cytoplasm</keyword>
<evidence type="ECO:0000256" key="11">
    <source>
        <dbReference type="HAMAP-Rule" id="MF_01021"/>
    </source>
</evidence>
<dbReference type="EMBL" id="JMIX01000003">
    <property type="protein sequence ID" value="KEO98934.1"/>
    <property type="molecule type" value="Genomic_DNA"/>
</dbReference>
<dbReference type="GO" id="GO:0005737">
    <property type="term" value="C:cytoplasm"/>
    <property type="evidence" value="ECO:0007669"/>
    <property type="project" value="UniProtKB-SubCell"/>
</dbReference>
<evidence type="ECO:0000256" key="4">
    <source>
        <dbReference type="ARBA" id="ARBA00005204"/>
    </source>
</evidence>
<keyword evidence="11" id="KW-0479">Metal-binding</keyword>
<comment type="cofactor">
    <cofactor evidence="11">
        <name>Zn(2+)</name>
        <dbReference type="ChEBI" id="CHEBI:29105"/>
    </cofactor>
    <text evidence="11">Binds 1 zinc ion per subunit.</text>
</comment>
<comment type="catalytic activity">
    <reaction evidence="2">
        <text>1-(5-phospho-beta-D-ribosyl)-ATP + H2O = 1-(5-phospho-beta-D-ribosyl)-5'-AMP + diphosphate + H(+)</text>
        <dbReference type="Rhea" id="RHEA:22828"/>
        <dbReference type="ChEBI" id="CHEBI:15377"/>
        <dbReference type="ChEBI" id="CHEBI:15378"/>
        <dbReference type="ChEBI" id="CHEBI:33019"/>
        <dbReference type="ChEBI" id="CHEBI:59457"/>
        <dbReference type="ChEBI" id="CHEBI:73183"/>
        <dbReference type="EC" id="3.6.1.31"/>
    </reaction>
</comment>
<keyword evidence="8 11" id="KW-0028">Amino-acid biosynthesis</keyword>
<evidence type="ECO:0000256" key="10">
    <source>
        <dbReference type="ARBA" id="ARBA00023102"/>
    </source>
</evidence>
<dbReference type="FunFam" id="3.10.20.810:FF:000001">
    <property type="entry name" value="Histidine biosynthesis bifunctional protein HisIE"/>
    <property type="match status" value="1"/>
</dbReference>
<dbReference type="InterPro" id="IPR038019">
    <property type="entry name" value="PRib_AMP_CycHydrolase_sf"/>
</dbReference>
<proteinExistence type="inferred from homology"/>
<comment type="caution">
    <text evidence="13">The sequence shown here is derived from an EMBL/GenBank/DDBJ whole genome shotgun (WGS) entry which is preliminary data.</text>
</comment>
<evidence type="ECO:0000256" key="7">
    <source>
        <dbReference type="ARBA" id="ARBA00022490"/>
    </source>
</evidence>
<evidence type="ECO:0000256" key="9">
    <source>
        <dbReference type="ARBA" id="ARBA00022801"/>
    </source>
</evidence>
<reference evidence="13 14" key="1">
    <citation type="submission" date="2014-04" db="EMBL/GenBank/DDBJ databases">
        <title>A comprehensive comparison of genomes of Erythrobacter spp. Strains.</title>
        <authorList>
            <person name="Zheng Q."/>
        </authorList>
    </citation>
    <scope>NUCLEOTIDE SEQUENCE [LARGE SCALE GENOMIC DNA]</scope>
    <source>
        <strain evidence="13 14">DSM 8509</strain>
    </source>
</reference>
<keyword evidence="9 11" id="KW-0378">Hydrolase</keyword>
<feature type="binding site" evidence="11">
    <location>
        <position position="107"/>
    </location>
    <ligand>
        <name>Zn(2+)</name>
        <dbReference type="ChEBI" id="CHEBI:29105"/>
        <note>ligand shared between dimeric partners</note>
    </ligand>
</feature>
<keyword evidence="10 11" id="KW-0368">Histidine biosynthesis</keyword>
<dbReference type="Proteomes" id="UP000027866">
    <property type="component" value="Unassembled WGS sequence"/>
</dbReference>
<dbReference type="AlphaFoldDB" id="A0A074MZW1"/>
<comment type="cofactor">
    <cofactor evidence="11">
        <name>Mg(2+)</name>
        <dbReference type="ChEBI" id="CHEBI:18420"/>
    </cofactor>
    <text evidence="11">Binds 1 Mg(2+) ion per subunit.</text>
</comment>
<keyword evidence="14" id="KW-1185">Reference proteome</keyword>
<name>A0A074MZW1_9SPHN</name>
<evidence type="ECO:0000256" key="3">
    <source>
        <dbReference type="ARBA" id="ARBA00005169"/>
    </source>
</evidence>
<accession>A0A074MZW1</accession>
<feature type="binding site" evidence="11">
    <location>
        <position position="84"/>
    </location>
    <ligand>
        <name>Zn(2+)</name>
        <dbReference type="ChEBI" id="CHEBI:29105"/>
        <note>ligand shared between dimeric partners</note>
    </ligand>
</feature>
<dbReference type="Gene3D" id="3.10.20.810">
    <property type="entry name" value="Phosphoribosyl-AMP cyclohydrolase"/>
    <property type="match status" value="1"/>
</dbReference>
<dbReference type="Pfam" id="PF01502">
    <property type="entry name" value="PRA-CH"/>
    <property type="match status" value="1"/>
</dbReference>
<comment type="similarity">
    <text evidence="6">In the N-terminal section; belongs to the PRA-CH family.</text>
</comment>
<comment type="similarity">
    <text evidence="11">Belongs to the PRA-CH family.</text>
</comment>
<feature type="binding site" evidence="11">
    <location>
        <position position="85"/>
    </location>
    <ligand>
        <name>Mg(2+)</name>
        <dbReference type="ChEBI" id="CHEBI:18420"/>
    </ligand>
</feature>
<comment type="catalytic activity">
    <reaction evidence="1 11">
        <text>1-(5-phospho-beta-D-ribosyl)-5'-AMP + H2O = 1-(5-phospho-beta-D-ribosyl)-5-[(5-phospho-beta-D-ribosylamino)methylideneamino]imidazole-4-carboxamide</text>
        <dbReference type="Rhea" id="RHEA:20049"/>
        <dbReference type="ChEBI" id="CHEBI:15377"/>
        <dbReference type="ChEBI" id="CHEBI:58435"/>
        <dbReference type="ChEBI" id="CHEBI:59457"/>
        <dbReference type="EC" id="3.5.4.19"/>
    </reaction>
</comment>
<evidence type="ECO:0000256" key="6">
    <source>
        <dbReference type="ARBA" id="ARBA00008299"/>
    </source>
</evidence>
<dbReference type="GO" id="GO:0000287">
    <property type="term" value="F:magnesium ion binding"/>
    <property type="evidence" value="ECO:0007669"/>
    <property type="project" value="UniProtKB-UniRule"/>
</dbReference>
<protein>
    <recommendedName>
        <fullName evidence="11">Phosphoribosyl-AMP cyclohydrolase</fullName>
        <shortName evidence="11">PRA-CH</shortName>
        <ecNumber evidence="11">3.5.4.19</ecNumber>
    </recommendedName>
</protein>
<dbReference type="NCBIfam" id="NF000768">
    <property type="entry name" value="PRK00051.1"/>
    <property type="match status" value="1"/>
</dbReference>
<comment type="subunit">
    <text evidence="11">Homodimer.</text>
</comment>
<dbReference type="GO" id="GO:0004635">
    <property type="term" value="F:phosphoribosyl-AMP cyclohydrolase activity"/>
    <property type="evidence" value="ECO:0007669"/>
    <property type="project" value="UniProtKB-UniRule"/>
</dbReference>
<keyword evidence="11" id="KW-0460">Magnesium</keyword>